<sequence length="362" mass="39594">MPSTVATKPLGKNGPLVPRLGLGLMVLSGMYSTPGSDAERLKFLDDVYARGSGTLVPLPPPQFRLCPTNLAPADEYKDSEDLIGKWFAANPSKRKDIFLATKFAIRQDPDGGHQGLSVDSSPEYCKQAIKKSLSRLQLPYVDLYYVHRVDKKTPIENTMKVMVELKNEGKIKYIGLSECSADTIRRAHVVHPVTAMQIEYSPFCLAIEDPKIEVLKTCRELGIATVAYSPLGNGLLTGTLRAQADWTKPGDLRGALPWLQADVFEHNLGVVDRIGELAKKKGVSPSQLALAWVLKQGDDVFAIPGTTKIHRLDENLASLDVELSEDDEKAVRQLAKEIKGGRIQDLTGYAFASTPPLENGSA</sequence>
<accession>A0AAV9P427</accession>
<dbReference type="SUPFAM" id="SSF51430">
    <property type="entry name" value="NAD(P)-linked oxidoreductase"/>
    <property type="match status" value="1"/>
</dbReference>
<dbReference type="Proteomes" id="UP001337655">
    <property type="component" value="Unassembled WGS sequence"/>
</dbReference>
<dbReference type="PANTHER" id="PTHR43625">
    <property type="entry name" value="AFLATOXIN B1 ALDEHYDE REDUCTASE"/>
    <property type="match status" value="1"/>
</dbReference>
<dbReference type="GO" id="GO:0005737">
    <property type="term" value="C:cytoplasm"/>
    <property type="evidence" value="ECO:0007669"/>
    <property type="project" value="TreeGrafter"/>
</dbReference>
<gene>
    <name evidence="3" type="ORF">LTR77_008767</name>
</gene>
<dbReference type="InterPro" id="IPR020471">
    <property type="entry name" value="AKR"/>
</dbReference>
<dbReference type="PRINTS" id="PR00069">
    <property type="entry name" value="ALDKETRDTASE"/>
</dbReference>
<dbReference type="InterPro" id="IPR036812">
    <property type="entry name" value="NAD(P)_OxRdtase_dom_sf"/>
</dbReference>
<dbReference type="PANTHER" id="PTHR43625:SF40">
    <property type="entry name" value="ALDO-KETO REDUCTASE YAKC [NADP(+)]"/>
    <property type="match status" value="1"/>
</dbReference>
<dbReference type="RefSeq" id="XP_064655856.1">
    <property type="nucleotide sequence ID" value="XM_064805997.1"/>
</dbReference>
<keyword evidence="4" id="KW-1185">Reference proteome</keyword>
<evidence type="ECO:0000313" key="4">
    <source>
        <dbReference type="Proteomes" id="UP001337655"/>
    </source>
</evidence>
<dbReference type="GO" id="GO:0016491">
    <property type="term" value="F:oxidoreductase activity"/>
    <property type="evidence" value="ECO:0007669"/>
    <property type="project" value="UniProtKB-KW"/>
</dbReference>
<dbReference type="AlphaFoldDB" id="A0AAV9P427"/>
<reference evidence="3 4" key="1">
    <citation type="submission" date="2023-08" db="EMBL/GenBank/DDBJ databases">
        <title>Black Yeasts Isolated from many extreme environments.</title>
        <authorList>
            <person name="Coleine C."/>
            <person name="Stajich J.E."/>
            <person name="Selbmann L."/>
        </authorList>
    </citation>
    <scope>NUCLEOTIDE SEQUENCE [LARGE SCALE GENOMIC DNA]</scope>
    <source>
        <strain evidence="3 4">CCFEE 5935</strain>
    </source>
</reference>
<comment type="caution">
    <text evidence="3">The sequence shown here is derived from an EMBL/GenBank/DDBJ whole genome shotgun (WGS) entry which is preliminary data.</text>
</comment>
<dbReference type="InterPro" id="IPR050791">
    <property type="entry name" value="Aldo-Keto_reductase"/>
</dbReference>
<feature type="domain" description="NADP-dependent oxidoreductase" evidence="2">
    <location>
        <begin position="21"/>
        <end position="334"/>
    </location>
</feature>
<evidence type="ECO:0000259" key="2">
    <source>
        <dbReference type="Pfam" id="PF00248"/>
    </source>
</evidence>
<name>A0AAV9P427_9PEZI</name>
<protein>
    <recommendedName>
        <fullName evidence="2">NADP-dependent oxidoreductase domain-containing protein</fullName>
    </recommendedName>
</protein>
<evidence type="ECO:0000256" key="1">
    <source>
        <dbReference type="ARBA" id="ARBA00023002"/>
    </source>
</evidence>
<dbReference type="InterPro" id="IPR023210">
    <property type="entry name" value="NADP_OxRdtase_dom"/>
</dbReference>
<dbReference type="Pfam" id="PF00248">
    <property type="entry name" value="Aldo_ket_red"/>
    <property type="match status" value="1"/>
</dbReference>
<dbReference type="GeneID" id="89930099"/>
<dbReference type="EMBL" id="JAVRRT010000015">
    <property type="protein sequence ID" value="KAK5165844.1"/>
    <property type="molecule type" value="Genomic_DNA"/>
</dbReference>
<keyword evidence="1" id="KW-0560">Oxidoreductase</keyword>
<organism evidence="3 4">
    <name type="scientific">Saxophila tyrrhenica</name>
    <dbReference type="NCBI Taxonomy" id="1690608"/>
    <lineage>
        <taxon>Eukaryota</taxon>
        <taxon>Fungi</taxon>
        <taxon>Dikarya</taxon>
        <taxon>Ascomycota</taxon>
        <taxon>Pezizomycotina</taxon>
        <taxon>Dothideomycetes</taxon>
        <taxon>Dothideomycetidae</taxon>
        <taxon>Mycosphaerellales</taxon>
        <taxon>Extremaceae</taxon>
        <taxon>Saxophila</taxon>
    </lineage>
</organism>
<evidence type="ECO:0000313" key="3">
    <source>
        <dbReference type="EMBL" id="KAK5165844.1"/>
    </source>
</evidence>
<proteinExistence type="predicted"/>
<dbReference type="Gene3D" id="3.20.20.100">
    <property type="entry name" value="NADP-dependent oxidoreductase domain"/>
    <property type="match status" value="1"/>
</dbReference>